<reference evidence="1 2" key="1">
    <citation type="submission" date="2018-10" db="EMBL/GenBank/DDBJ databases">
        <authorList>
            <person name="Ekblom R."/>
            <person name="Jareborg N."/>
        </authorList>
    </citation>
    <scope>NUCLEOTIDE SEQUENCE [LARGE SCALE GENOMIC DNA]</scope>
    <source>
        <tissue evidence="1">Muscle</tissue>
    </source>
</reference>
<protein>
    <submittedName>
        <fullName evidence="1">Uncharacterized protein</fullName>
    </submittedName>
</protein>
<accession>A0A9X9LDJ2</accession>
<dbReference type="EMBL" id="CYRY02000780">
    <property type="protein sequence ID" value="VCW50313.1"/>
    <property type="molecule type" value="Genomic_DNA"/>
</dbReference>
<gene>
    <name evidence="1" type="ORF">BN2614_LOCUS4</name>
</gene>
<evidence type="ECO:0000313" key="2">
    <source>
        <dbReference type="Proteomes" id="UP000269945"/>
    </source>
</evidence>
<sequence length="116" mass="12808">MKNQLECGRNTCSRMPSLNPELGGEAQQHRLGPCSHYAATACVSRLQNPPSLDNAQSRVFLYTAHETDHLWDTSVPNRHGSTHCCCVTCFLLAPESDDNELTDQAPSPSLTPELER</sequence>
<keyword evidence="2" id="KW-1185">Reference proteome</keyword>
<evidence type="ECO:0000313" key="1">
    <source>
        <dbReference type="EMBL" id="VCW50313.1"/>
    </source>
</evidence>
<organism evidence="1 2">
    <name type="scientific">Gulo gulo</name>
    <name type="common">Wolverine</name>
    <name type="synonym">Gluton</name>
    <dbReference type="NCBI Taxonomy" id="48420"/>
    <lineage>
        <taxon>Eukaryota</taxon>
        <taxon>Metazoa</taxon>
        <taxon>Chordata</taxon>
        <taxon>Craniata</taxon>
        <taxon>Vertebrata</taxon>
        <taxon>Euteleostomi</taxon>
        <taxon>Mammalia</taxon>
        <taxon>Eutheria</taxon>
        <taxon>Laurasiatheria</taxon>
        <taxon>Carnivora</taxon>
        <taxon>Caniformia</taxon>
        <taxon>Musteloidea</taxon>
        <taxon>Mustelidae</taxon>
        <taxon>Guloninae</taxon>
        <taxon>Gulo</taxon>
    </lineage>
</organism>
<name>A0A9X9LDJ2_GULGU</name>
<dbReference type="Proteomes" id="UP000269945">
    <property type="component" value="Unassembled WGS sequence"/>
</dbReference>
<comment type="caution">
    <text evidence="1">The sequence shown here is derived from an EMBL/GenBank/DDBJ whole genome shotgun (WGS) entry which is preliminary data.</text>
</comment>
<proteinExistence type="predicted"/>
<dbReference type="AlphaFoldDB" id="A0A9X9LDJ2"/>